<feature type="compositionally biased region" description="Basic and acidic residues" evidence="1">
    <location>
        <begin position="1"/>
        <end position="19"/>
    </location>
</feature>
<dbReference type="EMBL" id="JARQWQ010000208">
    <property type="protein sequence ID" value="KAK2547166.1"/>
    <property type="molecule type" value="Genomic_DNA"/>
</dbReference>
<proteinExistence type="predicted"/>
<keyword evidence="3" id="KW-1185">Reference proteome</keyword>
<gene>
    <name evidence="2" type="ORF">P5673_033052</name>
</gene>
<evidence type="ECO:0000313" key="3">
    <source>
        <dbReference type="Proteomes" id="UP001249851"/>
    </source>
</evidence>
<accession>A0AAD9PQJ9</accession>
<dbReference type="InterPro" id="IPR012340">
    <property type="entry name" value="NA-bd_OB-fold"/>
</dbReference>
<name>A0AAD9PQJ9_ACRCE</name>
<evidence type="ECO:0000313" key="2">
    <source>
        <dbReference type="EMBL" id="KAK2547166.1"/>
    </source>
</evidence>
<dbReference type="SUPFAM" id="SSF50249">
    <property type="entry name" value="Nucleic acid-binding proteins"/>
    <property type="match status" value="1"/>
</dbReference>
<feature type="region of interest" description="Disordered" evidence="1">
    <location>
        <begin position="1"/>
        <end position="31"/>
    </location>
</feature>
<organism evidence="2 3">
    <name type="scientific">Acropora cervicornis</name>
    <name type="common">Staghorn coral</name>
    <dbReference type="NCBI Taxonomy" id="6130"/>
    <lineage>
        <taxon>Eukaryota</taxon>
        <taxon>Metazoa</taxon>
        <taxon>Cnidaria</taxon>
        <taxon>Anthozoa</taxon>
        <taxon>Hexacorallia</taxon>
        <taxon>Scleractinia</taxon>
        <taxon>Astrocoeniina</taxon>
        <taxon>Acroporidae</taxon>
        <taxon>Acropora</taxon>
    </lineage>
</organism>
<reference evidence="2" key="2">
    <citation type="journal article" date="2023" name="Science">
        <title>Genomic signatures of disease resistance in endangered staghorn corals.</title>
        <authorList>
            <person name="Vollmer S.V."/>
            <person name="Selwyn J.D."/>
            <person name="Despard B.A."/>
            <person name="Roesel C.L."/>
        </authorList>
    </citation>
    <scope>NUCLEOTIDE SEQUENCE</scope>
    <source>
        <strain evidence="2">K2</strain>
    </source>
</reference>
<evidence type="ECO:0000256" key="1">
    <source>
        <dbReference type="SAM" id="MobiDB-lite"/>
    </source>
</evidence>
<dbReference type="Proteomes" id="UP001249851">
    <property type="component" value="Unassembled WGS sequence"/>
</dbReference>
<dbReference type="AlphaFoldDB" id="A0AAD9PQJ9"/>
<protein>
    <submittedName>
        <fullName evidence="2">Uncharacterized protein</fullName>
    </submittedName>
</protein>
<reference evidence="2" key="1">
    <citation type="journal article" date="2023" name="G3 (Bethesda)">
        <title>Whole genome assembly and annotation of the endangered Caribbean coral Acropora cervicornis.</title>
        <authorList>
            <person name="Selwyn J.D."/>
            <person name="Vollmer S.V."/>
        </authorList>
    </citation>
    <scope>NUCLEOTIDE SEQUENCE</scope>
    <source>
        <strain evidence="2">K2</strain>
    </source>
</reference>
<sequence>MRGEGEAHVPSESSKKQVRDATLTDSTGSIPMSILGEHITSVKEGDFYAIKECRRRNYYGKYLTTTQLTTVTVAEKQDISKAVQQDVQTWICCPDILNVAVNPFLICSNKDRT</sequence>
<comment type="caution">
    <text evidence="2">The sequence shown here is derived from an EMBL/GenBank/DDBJ whole genome shotgun (WGS) entry which is preliminary data.</text>
</comment>
<dbReference type="Gene3D" id="2.40.50.140">
    <property type="entry name" value="Nucleic acid-binding proteins"/>
    <property type="match status" value="1"/>
</dbReference>